<proteinExistence type="predicted"/>
<accession>W1VDV6</accession>
<dbReference type="Proteomes" id="UP000018852">
    <property type="component" value="Unassembled WGS sequence"/>
</dbReference>
<feature type="region of interest" description="Disordered" evidence="1">
    <location>
        <begin position="1"/>
        <end position="40"/>
    </location>
</feature>
<evidence type="ECO:0000256" key="1">
    <source>
        <dbReference type="SAM" id="MobiDB-lite"/>
    </source>
</evidence>
<feature type="compositionally biased region" description="Low complexity" evidence="1">
    <location>
        <begin position="18"/>
        <end position="33"/>
    </location>
</feature>
<organism evidence="2 3">
    <name type="scientific">Actinomyces urogenitalis DORA_12</name>
    <dbReference type="NCBI Taxonomy" id="1403939"/>
    <lineage>
        <taxon>Bacteria</taxon>
        <taxon>Bacillati</taxon>
        <taxon>Actinomycetota</taxon>
        <taxon>Actinomycetes</taxon>
        <taxon>Actinomycetales</taxon>
        <taxon>Actinomycetaceae</taxon>
        <taxon>Actinomyces</taxon>
    </lineage>
</organism>
<sequence length="119" mass="11963">MAIPGSTASRPGAEARVTESPTTSTWSPVTSATGSGLDVGEGDAVVSDGAAAWAEASARAPLAIASCAVDRRGWAEKARVTSSTAAVTTPDIASTERGPAWAAPPIHPLRPLRRIGVST</sequence>
<gene>
    <name evidence="2" type="ORF">Q605_AUC00728G0002</name>
</gene>
<dbReference type="AlphaFoldDB" id="W1VDV6"/>
<evidence type="ECO:0000313" key="3">
    <source>
        <dbReference type="Proteomes" id="UP000018852"/>
    </source>
</evidence>
<reference evidence="2 3" key="1">
    <citation type="submission" date="2013-12" db="EMBL/GenBank/DDBJ databases">
        <title>A Varibaculum cambriense genome reconstructed from a premature infant gut community with otherwise low bacterial novelty that shifts toward anaerobic metabolism during the third week of life.</title>
        <authorList>
            <person name="Brown C.T."/>
            <person name="Sharon I."/>
            <person name="Thomas B.C."/>
            <person name="Castelle C.J."/>
            <person name="Morowitz M.J."/>
            <person name="Banfield J.F."/>
        </authorList>
    </citation>
    <scope>NUCLEOTIDE SEQUENCE [LARGE SCALE GENOMIC DNA]</scope>
    <source>
        <strain evidence="3">DORA_12</strain>
    </source>
</reference>
<name>W1VDV6_9ACTO</name>
<dbReference type="EMBL" id="AZLV01000728">
    <property type="protein sequence ID" value="ETJ04203.1"/>
    <property type="molecule type" value="Genomic_DNA"/>
</dbReference>
<protein>
    <submittedName>
        <fullName evidence="2">Uncharacterized protein</fullName>
    </submittedName>
</protein>
<evidence type="ECO:0000313" key="2">
    <source>
        <dbReference type="EMBL" id="ETJ04203.1"/>
    </source>
</evidence>
<comment type="caution">
    <text evidence="2">The sequence shown here is derived from an EMBL/GenBank/DDBJ whole genome shotgun (WGS) entry which is preliminary data.</text>
</comment>